<dbReference type="WBParaSite" id="PSAMB.scaffold69size87481.g1373.t1">
    <property type="protein sequence ID" value="PSAMB.scaffold69size87481.g1373.t1"/>
    <property type="gene ID" value="PSAMB.scaffold69size87481.g1373"/>
</dbReference>
<feature type="domain" description="C2H2-type" evidence="7">
    <location>
        <begin position="132"/>
        <end position="162"/>
    </location>
</feature>
<keyword evidence="3 5" id="KW-0863">Zinc-finger</keyword>
<dbReference type="PANTHER" id="PTHR23057">
    <property type="entry name" value="JUXTAPOSED WITH ANOTHER ZINC FINGER PROTEIN 1"/>
    <property type="match status" value="1"/>
</dbReference>
<dbReference type="Gene3D" id="3.30.160.60">
    <property type="entry name" value="Classic Zinc Finger"/>
    <property type="match status" value="3"/>
</dbReference>
<dbReference type="Pfam" id="PF00096">
    <property type="entry name" value="zf-C2H2"/>
    <property type="match status" value="1"/>
</dbReference>
<reference evidence="9" key="1">
    <citation type="submission" date="2022-11" db="UniProtKB">
        <authorList>
            <consortium name="WormBaseParasite"/>
        </authorList>
    </citation>
    <scope>IDENTIFICATION</scope>
</reference>
<proteinExistence type="predicted"/>
<evidence type="ECO:0000256" key="3">
    <source>
        <dbReference type="ARBA" id="ARBA00022771"/>
    </source>
</evidence>
<evidence type="ECO:0000259" key="7">
    <source>
        <dbReference type="PROSITE" id="PS50157"/>
    </source>
</evidence>
<feature type="region of interest" description="Disordered" evidence="6">
    <location>
        <begin position="157"/>
        <end position="324"/>
    </location>
</feature>
<dbReference type="GO" id="GO:0005634">
    <property type="term" value="C:nucleus"/>
    <property type="evidence" value="ECO:0007669"/>
    <property type="project" value="TreeGrafter"/>
</dbReference>
<dbReference type="Proteomes" id="UP000887566">
    <property type="component" value="Unplaced"/>
</dbReference>
<feature type="compositionally biased region" description="Polar residues" evidence="6">
    <location>
        <begin position="216"/>
        <end position="268"/>
    </location>
</feature>
<accession>A0A914XCA4</accession>
<evidence type="ECO:0000256" key="4">
    <source>
        <dbReference type="ARBA" id="ARBA00022833"/>
    </source>
</evidence>
<keyword evidence="1" id="KW-0479">Metal-binding</keyword>
<feature type="compositionally biased region" description="Low complexity" evidence="6">
    <location>
        <begin position="53"/>
        <end position="66"/>
    </location>
</feature>
<keyword evidence="2" id="KW-0677">Repeat</keyword>
<dbReference type="GO" id="GO:0008270">
    <property type="term" value="F:zinc ion binding"/>
    <property type="evidence" value="ECO:0007669"/>
    <property type="project" value="UniProtKB-KW"/>
</dbReference>
<sequence>MSAALFFTNACKFNNCGVHFASLWDLVQHIEETHIPIIESEQQKREEQEKSQDPQQATSQQQNQTQTVPLSSIYRLFPVLPQQKAKPIKPDTSGCSLERDDEVSNESFREEFDEFAGDASFGSDGLVEERKYKCPVSGCNKRYKNLQGVRYHAKMAHSATGGDSEQPAPPTRPYKCSQCPKRYKTPGGLQNHVQQTHRQGGGSGGGANSLVPVSPSAVTNADRQAAQSTTTSLVPQSPAITATTLIGQSSGTPASTRPSASSQQQIQTAPPPVAGGHQYHQLTPPGTPTVYASGVASSSSTMSGQQGAQPARMTTAQRSSGGGLSFTVPIMPNDGSAKGQKRMSGAAMTASRQYGYPAGRAPKTAPAHHHQQHLIMAAGVPQQVVSASVPQDPIHPVTEVVVSGTGHQTSSS</sequence>
<dbReference type="PANTHER" id="PTHR23057:SF0">
    <property type="entry name" value="JUXTAPOSED WITH ANOTHER ZINC FINGER PROTEIN 1"/>
    <property type="match status" value="1"/>
</dbReference>
<feature type="compositionally biased region" description="Basic and acidic residues" evidence="6">
    <location>
        <begin position="41"/>
        <end position="52"/>
    </location>
</feature>
<dbReference type="InterPro" id="IPR051580">
    <property type="entry name" value="ZnF-Chromatin_assoc"/>
</dbReference>
<evidence type="ECO:0000256" key="2">
    <source>
        <dbReference type="ARBA" id="ARBA00022737"/>
    </source>
</evidence>
<dbReference type="SMART" id="SM00355">
    <property type="entry name" value="ZnF_C2H2"/>
    <property type="match status" value="3"/>
</dbReference>
<dbReference type="InterPro" id="IPR036236">
    <property type="entry name" value="Znf_C2H2_sf"/>
</dbReference>
<evidence type="ECO:0000256" key="6">
    <source>
        <dbReference type="SAM" id="MobiDB-lite"/>
    </source>
</evidence>
<feature type="domain" description="C2H2-type" evidence="7">
    <location>
        <begin position="174"/>
        <end position="197"/>
    </location>
</feature>
<evidence type="ECO:0000256" key="5">
    <source>
        <dbReference type="PROSITE-ProRule" id="PRU00042"/>
    </source>
</evidence>
<dbReference type="SUPFAM" id="SSF57667">
    <property type="entry name" value="beta-beta-alpha zinc fingers"/>
    <property type="match status" value="2"/>
</dbReference>
<evidence type="ECO:0000256" key="1">
    <source>
        <dbReference type="ARBA" id="ARBA00022723"/>
    </source>
</evidence>
<organism evidence="8 9">
    <name type="scientific">Plectus sambesii</name>
    <dbReference type="NCBI Taxonomy" id="2011161"/>
    <lineage>
        <taxon>Eukaryota</taxon>
        <taxon>Metazoa</taxon>
        <taxon>Ecdysozoa</taxon>
        <taxon>Nematoda</taxon>
        <taxon>Chromadorea</taxon>
        <taxon>Plectida</taxon>
        <taxon>Plectina</taxon>
        <taxon>Plectoidea</taxon>
        <taxon>Plectidae</taxon>
        <taxon>Plectus</taxon>
    </lineage>
</organism>
<dbReference type="PROSITE" id="PS50157">
    <property type="entry name" value="ZINC_FINGER_C2H2_2"/>
    <property type="match status" value="2"/>
</dbReference>
<dbReference type="AlphaFoldDB" id="A0A914XCA4"/>
<feature type="region of interest" description="Disordered" evidence="6">
    <location>
        <begin position="41"/>
        <end position="66"/>
    </location>
</feature>
<evidence type="ECO:0000313" key="8">
    <source>
        <dbReference type="Proteomes" id="UP000887566"/>
    </source>
</evidence>
<evidence type="ECO:0000313" key="9">
    <source>
        <dbReference type="WBParaSite" id="PSAMB.scaffold69size87481.g1373.t1"/>
    </source>
</evidence>
<keyword evidence="4" id="KW-0862">Zinc</keyword>
<protein>
    <submittedName>
        <fullName evidence="9">C2H2-type domain-containing protein</fullName>
    </submittedName>
</protein>
<dbReference type="PROSITE" id="PS00028">
    <property type="entry name" value="ZINC_FINGER_C2H2_1"/>
    <property type="match status" value="3"/>
</dbReference>
<name>A0A914XCA4_9BILA</name>
<keyword evidence="8" id="KW-1185">Reference proteome</keyword>
<dbReference type="InterPro" id="IPR013087">
    <property type="entry name" value="Znf_C2H2_type"/>
</dbReference>
<feature type="compositionally biased region" description="Low complexity" evidence="6">
    <location>
        <begin position="292"/>
        <end position="309"/>
    </location>
</feature>